<accession>A0AAN8QAK5</accession>
<protein>
    <recommendedName>
        <fullName evidence="1">Mutator-like transposase domain-containing protein</fullName>
    </recommendedName>
</protein>
<dbReference type="Pfam" id="PF20700">
    <property type="entry name" value="Mutator"/>
    <property type="match status" value="1"/>
</dbReference>
<reference evidence="2 3" key="1">
    <citation type="submission" date="2024-01" db="EMBL/GenBank/DDBJ databases">
        <title>The genome of the rayed Mediterranean limpet Patella caerulea (Linnaeus, 1758).</title>
        <authorList>
            <person name="Anh-Thu Weber A."/>
            <person name="Halstead-Nussloch G."/>
        </authorList>
    </citation>
    <scope>NUCLEOTIDE SEQUENCE [LARGE SCALE GENOMIC DNA]</scope>
    <source>
        <strain evidence="2">AATW-2023a</strain>
        <tissue evidence="2">Whole specimen</tissue>
    </source>
</reference>
<proteinExistence type="predicted"/>
<sequence>MVEMWNSVIQLHAKGRRKACAVSNFQLVSEQNWGAGWMYSVKCTKCSFISPVYKLYKEIPTGKPGRKAAVTNLTLQSGLLDMPVGNTRARSGVQTLSNQVSAKMRRLNTVNMREKNQSS</sequence>
<name>A0AAN8QAK5_PATCE</name>
<evidence type="ECO:0000313" key="3">
    <source>
        <dbReference type="Proteomes" id="UP001347796"/>
    </source>
</evidence>
<dbReference type="EMBL" id="JAZGQO010000005">
    <property type="protein sequence ID" value="KAK6186615.1"/>
    <property type="molecule type" value="Genomic_DNA"/>
</dbReference>
<dbReference type="InterPro" id="IPR049012">
    <property type="entry name" value="Mutator_transp_dom"/>
</dbReference>
<comment type="caution">
    <text evidence="2">The sequence shown here is derived from an EMBL/GenBank/DDBJ whole genome shotgun (WGS) entry which is preliminary data.</text>
</comment>
<evidence type="ECO:0000313" key="2">
    <source>
        <dbReference type="EMBL" id="KAK6186615.1"/>
    </source>
</evidence>
<organism evidence="2 3">
    <name type="scientific">Patella caerulea</name>
    <name type="common">Rayed Mediterranean limpet</name>
    <dbReference type="NCBI Taxonomy" id="87958"/>
    <lineage>
        <taxon>Eukaryota</taxon>
        <taxon>Metazoa</taxon>
        <taxon>Spiralia</taxon>
        <taxon>Lophotrochozoa</taxon>
        <taxon>Mollusca</taxon>
        <taxon>Gastropoda</taxon>
        <taxon>Patellogastropoda</taxon>
        <taxon>Patelloidea</taxon>
        <taxon>Patellidae</taxon>
        <taxon>Patella</taxon>
    </lineage>
</organism>
<evidence type="ECO:0000259" key="1">
    <source>
        <dbReference type="Pfam" id="PF20700"/>
    </source>
</evidence>
<gene>
    <name evidence="2" type="ORF">SNE40_005905</name>
</gene>
<dbReference type="AlphaFoldDB" id="A0AAN8QAK5"/>
<keyword evidence="3" id="KW-1185">Reference proteome</keyword>
<dbReference type="Proteomes" id="UP001347796">
    <property type="component" value="Unassembled WGS sequence"/>
</dbReference>
<feature type="domain" description="Mutator-like transposase" evidence="1">
    <location>
        <begin position="1"/>
        <end position="91"/>
    </location>
</feature>